<gene>
    <name evidence="2" type="ORF">LUCI_3036</name>
</gene>
<protein>
    <recommendedName>
        <fullName evidence="1">Calcineurin-like phosphoesterase domain-containing protein</fullName>
    </recommendedName>
</protein>
<dbReference type="EMBL" id="UPPP01000080">
    <property type="protein sequence ID" value="VBB07771.1"/>
    <property type="molecule type" value="Genomic_DNA"/>
</dbReference>
<dbReference type="InterPro" id="IPR004843">
    <property type="entry name" value="Calcineurin-like_PHP"/>
</dbReference>
<dbReference type="InterPro" id="IPR029052">
    <property type="entry name" value="Metallo-depent_PP-like"/>
</dbReference>
<dbReference type="Pfam" id="PF00149">
    <property type="entry name" value="Metallophos"/>
    <property type="match status" value="1"/>
</dbReference>
<feature type="domain" description="Calcineurin-like phosphoesterase" evidence="1">
    <location>
        <begin position="31"/>
        <end position="224"/>
    </location>
</feature>
<reference evidence="2 3" key="1">
    <citation type="submission" date="2018-06" db="EMBL/GenBank/DDBJ databases">
        <authorList>
            <person name="Strepis N."/>
        </authorList>
    </citation>
    <scope>NUCLEOTIDE SEQUENCE [LARGE SCALE GENOMIC DNA]</scope>
    <source>
        <strain evidence="2">LUCI</strain>
    </source>
</reference>
<dbReference type="SUPFAM" id="SSF56300">
    <property type="entry name" value="Metallo-dependent phosphatases"/>
    <property type="match status" value="1"/>
</dbReference>
<dbReference type="GO" id="GO:0016787">
    <property type="term" value="F:hydrolase activity"/>
    <property type="evidence" value="ECO:0007669"/>
    <property type="project" value="InterPro"/>
</dbReference>
<dbReference type="Gene3D" id="3.60.21.10">
    <property type="match status" value="1"/>
</dbReference>
<accession>A0A498R8Q2</accession>
<keyword evidence="3" id="KW-1185">Reference proteome</keyword>
<evidence type="ECO:0000313" key="2">
    <source>
        <dbReference type="EMBL" id="VBB07771.1"/>
    </source>
</evidence>
<dbReference type="Proteomes" id="UP000277811">
    <property type="component" value="Unassembled WGS sequence"/>
</dbReference>
<dbReference type="AlphaFoldDB" id="A0A498R8Q2"/>
<dbReference type="PANTHER" id="PTHR43143:SF1">
    <property type="entry name" value="SERINE_THREONINE-PROTEIN PHOSPHATASE CPPED1"/>
    <property type="match status" value="1"/>
</dbReference>
<evidence type="ECO:0000259" key="1">
    <source>
        <dbReference type="Pfam" id="PF00149"/>
    </source>
</evidence>
<organism evidence="2 3">
    <name type="scientific">Lucifera butyrica</name>
    <dbReference type="NCBI Taxonomy" id="1351585"/>
    <lineage>
        <taxon>Bacteria</taxon>
        <taxon>Bacillati</taxon>
        <taxon>Bacillota</taxon>
        <taxon>Negativicutes</taxon>
        <taxon>Veillonellales</taxon>
        <taxon>Veillonellaceae</taxon>
        <taxon>Lucifera</taxon>
    </lineage>
</organism>
<sequence>MKGRTAVTLHERSEKLLKSKIRNLHRQEFRFVFMGDSRGRGPADGCFTMAGEFELVLEQTLKLKPLFIVHGGDTVFTGEVQYLAHFVRYVEKHVPDIPMFVAIGNHDELFLNQSNVENFEATIGKVHWKIDIPKFDFRCFSLNNIISPSNSIYGFTDLELDYLGHQLEISPRNTIVAMHAQPSIGRWSTLDGFPVDTPESQRFFQLIEQFRHKVKKVLVSHVHAYDEQFISLSPTGELIVGIGTDYVLTGGAGAPLDTSIPLIYNSYNFVQFFVNRHGVSSPDLHRVFGLPKKPCV</sequence>
<dbReference type="PANTHER" id="PTHR43143">
    <property type="entry name" value="METALLOPHOSPHOESTERASE, CALCINEURIN SUPERFAMILY"/>
    <property type="match status" value="1"/>
</dbReference>
<name>A0A498R8Q2_9FIRM</name>
<proteinExistence type="predicted"/>
<dbReference type="InterPro" id="IPR051918">
    <property type="entry name" value="STPP_CPPED1"/>
</dbReference>
<evidence type="ECO:0000313" key="3">
    <source>
        <dbReference type="Proteomes" id="UP000277811"/>
    </source>
</evidence>